<gene>
    <name evidence="2" type="ORF">E1261_00270</name>
</gene>
<feature type="region of interest" description="Disordered" evidence="1">
    <location>
        <begin position="1"/>
        <end position="30"/>
    </location>
</feature>
<dbReference type="RefSeq" id="WP_132399829.1">
    <property type="nucleotide sequence ID" value="NZ_SMKA01000001.1"/>
</dbReference>
<name>A0A4R4QJ93_9ACTN</name>
<dbReference type="Proteomes" id="UP000295075">
    <property type="component" value="Unassembled WGS sequence"/>
</dbReference>
<sequence length="772" mass="85684">MALLTKLRTSLGTPNKDEARPELTDKFSSDAPATAVSVASGQDPAGGIADQTPSEARLGWWRRRQEAKRLEGKFESYPHLLALKPKEKYLFRSDYFQVDASVGCVLAFFHDMAAHDSFGPFWGIGRIPDGLDERVTAVVHEQVARMTDKWIDQYTKQSEKLDNLEAGELVDGGTTSSKLKARKVAGDLEATISEIQNGAAYLSVQNRLLLKAPDLAILEDSIDRISRLYIDRFGTLKAAAYAGEQRQELSGLLKKNDKKRGRGFHFTSTEFAGSYSLVTNGLNDRSGEYVGYMVGDVNNSAVLFDSNDYDHHVVIADGATSDYLNRAQISDLWCSKLSQSCLLNNGRVVHLVLDGAELDRLGPRFDALTSRVDLNTGDVNMFEMFGEEADELPVFAAQMQKLALMFEQLYESADGGVGSIIRNELEKTATQFYVDQRMWVRNAKAQRHRLRVVGIPHEQVPRLQMFVSYLDTEHKALLNSDKNDPDQLRAYNVLKSVAKNLLDNNGDLFNNHTAAAVDGIRNAKRVIYDFSKLLRRGRGVAMAQLVNIVGFAVGKLERGDTVVIHGAENIDDRVTGYIEMQLKQLYQRGGRVVFSYNDIEKMLAGVKFNKFDAADYTIFGSMRDKTVADYQELLHQRIPPDLAQLITRKGENLSYLRRGVSNVVFHLDLALGINPNREKQRRTMQRAARQAADAARFDAVMTDKPVPGANITQAGGGNDSGKDTTAPKDGAPPAQLRKKFLGAGSQPTAHPCDPGLQNTQTSMTRQPDRRAP</sequence>
<reference evidence="2 3" key="1">
    <citation type="submission" date="2019-03" db="EMBL/GenBank/DDBJ databases">
        <title>Draft genome sequences of novel Actinobacteria.</title>
        <authorList>
            <person name="Sahin N."/>
            <person name="Ay H."/>
            <person name="Saygin H."/>
        </authorList>
    </citation>
    <scope>NUCLEOTIDE SEQUENCE [LARGE SCALE GENOMIC DNA]</scope>
    <source>
        <strain evidence="2 3">JCM 30547</strain>
    </source>
</reference>
<proteinExistence type="predicted"/>
<dbReference type="EMBL" id="SMKA01000001">
    <property type="protein sequence ID" value="TDC35798.1"/>
    <property type="molecule type" value="Genomic_DNA"/>
</dbReference>
<accession>A0A4R4QJ93</accession>
<feature type="compositionally biased region" description="Polar residues" evidence="1">
    <location>
        <begin position="756"/>
        <end position="765"/>
    </location>
</feature>
<evidence type="ECO:0000313" key="2">
    <source>
        <dbReference type="EMBL" id="TDC35798.1"/>
    </source>
</evidence>
<comment type="caution">
    <text evidence="2">The sequence shown here is derived from an EMBL/GenBank/DDBJ whole genome shotgun (WGS) entry which is preliminary data.</text>
</comment>
<keyword evidence="3" id="KW-1185">Reference proteome</keyword>
<feature type="compositionally biased region" description="Basic and acidic residues" evidence="1">
    <location>
        <begin position="15"/>
        <end position="28"/>
    </location>
</feature>
<dbReference type="OrthoDB" id="9804380at2"/>
<protein>
    <submittedName>
        <fullName evidence="2">Uncharacterized protein</fullName>
    </submittedName>
</protein>
<evidence type="ECO:0000256" key="1">
    <source>
        <dbReference type="SAM" id="MobiDB-lite"/>
    </source>
</evidence>
<evidence type="ECO:0000313" key="3">
    <source>
        <dbReference type="Proteomes" id="UP000295075"/>
    </source>
</evidence>
<dbReference type="AlphaFoldDB" id="A0A4R4QJ93"/>
<feature type="region of interest" description="Disordered" evidence="1">
    <location>
        <begin position="700"/>
        <end position="772"/>
    </location>
</feature>
<organism evidence="2 3">
    <name type="scientific">Kribbella albertanoniae</name>
    <dbReference type="NCBI Taxonomy" id="1266829"/>
    <lineage>
        <taxon>Bacteria</taxon>
        <taxon>Bacillati</taxon>
        <taxon>Actinomycetota</taxon>
        <taxon>Actinomycetes</taxon>
        <taxon>Propionibacteriales</taxon>
        <taxon>Kribbellaceae</taxon>
        <taxon>Kribbella</taxon>
    </lineage>
</organism>